<keyword evidence="10" id="KW-1185">Reference proteome</keyword>
<accession>A0A363UNM8</accession>
<dbReference type="CDD" id="cd09608">
    <property type="entry name" value="M3B_PepF"/>
    <property type="match status" value="1"/>
</dbReference>
<sequence>MVREFTTALTRCPARITVTATISRGALMRMGLQAAIAAITLFGAVLTTASAATDPTNDPNRWDLRDLFRDVAEWNTERRKLERYFDALAECEGRLGNPKGLNTCLERYYSALRRLYRVGVYASLLADQDTSQPIPAEMRQQVRRLYTRFGEVTSYMAPEIIALGGETIADFTQRLPKLERYDRLLETTLRRAPHTLDPAREALLASAGAMGGSPASIYRTLANANIPWPNIELSDGQTVRLSQAGYAKHRAAANRADRERVFEAFWGTWNDYEQTMGETFHAHLQQAKFFADARGYDSTLAASLGGTHVPEAVYRNLVDQVNANLAVLHRYLKLRERILGLEQIRYYDIYPPLVELETNYPIETARPLIIKAMAPLGPDYVAKLTRGLNARWMDLYPREGKVSGAYMSGSAYDVHPYVLMNYNDDFDSVSTLAHEWGHAVHTMLSSETQPFETARYPIFLAEIASTVNEVLLIDNRMQAATSDEERLFYLGFLLEQWRGTFFRQAMFAEYELTVHEAYAEGTPLSGARLSELYGDILKRYHGHDEGVLTIDPAFHIEWAYIPHFYRNFYVYQYATSITAGAAFAEKILAGDTTARDGYLQLLRAGGSDDPHDLLVAAGVDMTTAAPYDAVFGKLNAVMDQIETILDRQED</sequence>
<evidence type="ECO:0000256" key="5">
    <source>
        <dbReference type="ARBA" id="ARBA00023049"/>
    </source>
</evidence>
<dbReference type="Gene3D" id="1.20.140.70">
    <property type="entry name" value="Oligopeptidase f, N-terminal domain"/>
    <property type="match status" value="1"/>
</dbReference>
<dbReference type="Gene3D" id="1.10.1370.20">
    <property type="entry name" value="Oligoendopeptidase f, C-terminal domain"/>
    <property type="match status" value="1"/>
</dbReference>
<comment type="cofactor">
    <cofactor evidence="6">
        <name>Zn(2+)</name>
        <dbReference type="ChEBI" id="CHEBI:29105"/>
    </cofactor>
    <text evidence="6">Binds 1 zinc ion.</text>
</comment>
<keyword evidence="4 6" id="KW-0862">Zinc</keyword>
<gene>
    <name evidence="9" type="primary">pepF</name>
    <name evidence="9" type="ORF">DEH80_03680</name>
</gene>
<dbReference type="InterPro" id="IPR013647">
    <property type="entry name" value="OligopepF_N_dom"/>
</dbReference>
<keyword evidence="5 6" id="KW-0482">Metalloprotease</keyword>
<proteinExistence type="inferred from homology"/>
<dbReference type="Pfam" id="PF08439">
    <property type="entry name" value="Peptidase_M3_N"/>
    <property type="match status" value="1"/>
</dbReference>
<keyword evidence="1 6" id="KW-0645">Protease</keyword>
<feature type="domain" description="Peptidase M3A/M3B catalytic" evidence="7">
    <location>
        <begin position="252"/>
        <end position="630"/>
    </location>
</feature>
<evidence type="ECO:0000256" key="2">
    <source>
        <dbReference type="ARBA" id="ARBA00022723"/>
    </source>
</evidence>
<comment type="function">
    <text evidence="6">Has oligopeptidase activity and degrades a variety of small bioactive peptides.</text>
</comment>
<dbReference type="GO" id="GO:0046872">
    <property type="term" value="F:metal ion binding"/>
    <property type="evidence" value="ECO:0007669"/>
    <property type="project" value="UniProtKB-UniRule"/>
</dbReference>
<evidence type="ECO:0000313" key="10">
    <source>
        <dbReference type="Proteomes" id="UP000251800"/>
    </source>
</evidence>
<dbReference type="InterPro" id="IPR001567">
    <property type="entry name" value="Pept_M3A_M3B_dom"/>
</dbReference>
<dbReference type="Gene3D" id="1.10.287.830">
    <property type="entry name" value="putative peptidase helix hairpin domain like"/>
    <property type="match status" value="1"/>
</dbReference>
<dbReference type="Pfam" id="PF01432">
    <property type="entry name" value="Peptidase_M3"/>
    <property type="match status" value="1"/>
</dbReference>
<dbReference type="OrthoDB" id="9766487at2"/>
<dbReference type="GO" id="GO:0006508">
    <property type="term" value="P:proteolysis"/>
    <property type="evidence" value="ECO:0007669"/>
    <property type="project" value="UniProtKB-KW"/>
</dbReference>
<keyword evidence="3 6" id="KW-0378">Hydrolase</keyword>
<comment type="similarity">
    <text evidence="6">Belongs to the peptidase M3B family.</text>
</comment>
<dbReference type="GO" id="GO:0004222">
    <property type="term" value="F:metalloendopeptidase activity"/>
    <property type="evidence" value="ECO:0007669"/>
    <property type="project" value="UniProtKB-UniRule"/>
</dbReference>
<evidence type="ECO:0000256" key="3">
    <source>
        <dbReference type="ARBA" id="ARBA00022801"/>
    </source>
</evidence>
<feature type="domain" description="Oligopeptidase F N-terminal" evidence="8">
    <location>
        <begin position="159"/>
        <end position="226"/>
    </location>
</feature>
<dbReference type="EMBL" id="QEQK01000003">
    <property type="protein sequence ID" value="PWN57050.1"/>
    <property type="molecule type" value="Genomic_DNA"/>
</dbReference>
<organism evidence="9 10">
    <name type="scientific">Abyssibacter profundi</name>
    <dbReference type="NCBI Taxonomy" id="2182787"/>
    <lineage>
        <taxon>Bacteria</taxon>
        <taxon>Pseudomonadati</taxon>
        <taxon>Pseudomonadota</taxon>
        <taxon>Gammaproteobacteria</taxon>
        <taxon>Chromatiales</taxon>
        <taxon>Oceanococcaceae</taxon>
        <taxon>Abyssibacter</taxon>
    </lineage>
</organism>
<dbReference type="AlphaFoldDB" id="A0A363UNM8"/>
<dbReference type="EC" id="3.4.24.-" evidence="6"/>
<keyword evidence="2 6" id="KW-0479">Metal-binding</keyword>
<dbReference type="InterPro" id="IPR042088">
    <property type="entry name" value="OligoPept_F_C"/>
</dbReference>
<comment type="caution">
    <text evidence="9">The sequence shown here is derived from an EMBL/GenBank/DDBJ whole genome shotgun (WGS) entry which is preliminary data.</text>
</comment>
<dbReference type="InterPro" id="IPR045090">
    <property type="entry name" value="Pept_M3A_M3B"/>
</dbReference>
<evidence type="ECO:0000259" key="7">
    <source>
        <dbReference type="Pfam" id="PF01432"/>
    </source>
</evidence>
<dbReference type="NCBIfam" id="TIGR00181">
    <property type="entry name" value="pepF"/>
    <property type="match status" value="1"/>
</dbReference>
<dbReference type="PANTHER" id="PTHR11804:SF84">
    <property type="entry name" value="SACCHAROLYSIN"/>
    <property type="match status" value="1"/>
</dbReference>
<evidence type="ECO:0000313" key="9">
    <source>
        <dbReference type="EMBL" id="PWN57050.1"/>
    </source>
</evidence>
<protein>
    <recommendedName>
        <fullName evidence="6">Oligopeptidase F</fullName>
        <ecNumber evidence="6">3.4.24.-</ecNumber>
    </recommendedName>
</protein>
<dbReference type="InterPro" id="IPR004438">
    <property type="entry name" value="Peptidase_M3B"/>
</dbReference>
<evidence type="ECO:0000256" key="4">
    <source>
        <dbReference type="ARBA" id="ARBA00022833"/>
    </source>
</evidence>
<evidence type="ECO:0000259" key="8">
    <source>
        <dbReference type="Pfam" id="PF08439"/>
    </source>
</evidence>
<evidence type="ECO:0000256" key="6">
    <source>
        <dbReference type="RuleBase" id="RU368091"/>
    </source>
</evidence>
<reference evidence="9 10" key="1">
    <citation type="submission" date="2018-05" db="EMBL/GenBank/DDBJ databases">
        <title>Abyssibacter profundi OUC007T gen. nov., sp. nov, a marine bacterium isolated from seawater of the Mariana Trench.</title>
        <authorList>
            <person name="Zhou S."/>
        </authorList>
    </citation>
    <scope>NUCLEOTIDE SEQUENCE [LARGE SCALE GENOMIC DNA]</scope>
    <source>
        <strain evidence="9 10">OUC007</strain>
    </source>
</reference>
<dbReference type="Proteomes" id="UP000251800">
    <property type="component" value="Unassembled WGS sequence"/>
</dbReference>
<dbReference type="PANTHER" id="PTHR11804">
    <property type="entry name" value="PROTEASE M3 THIMET OLIGOPEPTIDASE-RELATED"/>
    <property type="match status" value="1"/>
</dbReference>
<name>A0A363UNM8_9GAMM</name>
<dbReference type="GO" id="GO:0006518">
    <property type="term" value="P:peptide metabolic process"/>
    <property type="evidence" value="ECO:0007669"/>
    <property type="project" value="TreeGrafter"/>
</dbReference>
<dbReference type="SUPFAM" id="SSF55486">
    <property type="entry name" value="Metalloproteases ('zincins'), catalytic domain"/>
    <property type="match status" value="1"/>
</dbReference>
<evidence type="ECO:0000256" key="1">
    <source>
        <dbReference type="ARBA" id="ARBA00022670"/>
    </source>
</evidence>